<name>A0A660CHE6_9PSEU</name>
<dbReference type="RefSeq" id="WP_030531275.1">
    <property type="nucleotide sequence ID" value="NZ_JOIJ01000004.1"/>
</dbReference>
<dbReference type="AlphaFoldDB" id="A0A660CHE6"/>
<sequence length="199" mass="21206">MDTSAIFPRLVPASAARTEPDWDYATEALPDTATVYVHDAPDGVSYLNSDLVARHGADAVAQAAFDNLHAVTFDAPDTLDGDLHVVTGEHAGTAALILPDVLPRLTGEAVFPDGVLFACPTSYVLLVHVPRPGGVDAGLRNLAVHAAGEFEYDELRRITPSTFWWDGLASAEQVTTVENREISVDMSGPFGTTFARLSS</sequence>
<proteinExistence type="predicted"/>
<dbReference type="OrthoDB" id="3812886at2"/>
<evidence type="ECO:0000313" key="1">
    <source>
        <dbReference type="EMBL" id="TWH22852.1"/>
    </source>
</evidence>
<dbReference type="Proteomes" id="UP000317303">
    <property type="component" value="Unassembled WGS sequence"/>
</dbReference>
<dbReference type="EMBL" id="VLJV01000001">
    <property type="protein sequence ID" value="TWH22852.1"/>
    <property type="molecule type" value="Genomic_DNA"/>
</dbReference>
<organism evidence="1 2">
    <name type="scientific">Prauserella rugosa</name>
    <dbReference type="NCBI Taxonomy" id="43354"/>
    <lineage>
        <taxon>Bacteria</taxon>
        <taxon>Bacillati</taxon>
        <taxon>Actinomycetota</taxon>
        <taxon>Actinomycetes</taxon>
        <taxon>Pseudonocardiales</taxon>
        <taxon>Pseudonocardiaceae</taxon>
        <taxon>Prauserella</taxon>
    </lineage>
</organism>
<evidence type="ECO:0000313" key="2">
    <source>
        <dbReference type="Proteomes" id="UP000317303"/>
    </source>
</evidence>
<comment type="caution">
    <text evidence="1">The sequence shown here is derived from an EMBL/GenBank/DDBJ whole genome shotgun (WGS) entry which is preliminary data.</text>
</comment>
<protein>
    <submittedName>
        <fullName evidence="1">Uncharacterized protein</fullName>
    </submittedName>
</protein>
<reference evidence="1 2" key="1">
    <citation type="submission" date="2019-07" db="EMBL/GenBank/DDBJ databases">
        <title>R&amp;d 2014.</title>
        <authorList>
            <person name="Klenk H.-P."/>
        </authorList>
    </citation>
    <scope>NUCLEOTIDE SEQUENCE [LARGE SCALE GENOMIC DNA]</scope>
    <source>
        <strain evidence="1 2">DSM 43194</strain>
    </source>
</reference>
<accession>A0A660CHE6</accession>
<gene>
    <name evidence="1" type="ORF">JD82_04744</name>
</gene>
<keyword evidence="2" id="KW-1185">Reference proteome</keyword>